<sequence length="584" mass="66657">MTQAPLSNMTPGPRKAIPGILATLLLTGCTTTPPSPEAAPRGYHDIHPITRQQAPTIPFEKETLYALLVAEFAGHRERLDISLGNYLEQANHTRDPGIAERALRIAHYIGARQAALEAARIWAETDPDNRQALETYALELANAGDLTESANLMQRVLDLGGDTHFDLLAARAETLPPPQRQAMQAMIEETLRDHPDHVQLMLARALLLEHDQQYDEALEQLQQLLRADPHNRQGRLHKNRLLHRIGRNQEAADNLKKALADSPQDQRLRLLYGRVLLELGQPEDALSQFKRLHERSPNDSDLTLSIALTALEGNQLEEAERYLNLLLQQGEQEDSAHYYLGRLAENRDQWQEARDHYLQVGGGEEFLPAYSQLSKLLADRERWSEAQLYLRQARDQYPQFRIPLFMLESEVLIEQREYDAADTTLSEALELYPRNTRLLYARAMLADKNSDLEKLERDLRTILEIDPEHAIALNALGYTLADRTDRYQEAAELVRKAMALNPNDPAVIDSMGWVEFRLGHYESALKLLEQAYALMPDHEIAAHLVEVLWVMERRQQALELWQKALQQYPDSELLKAVMERLNPS</sequence>
<dbReference type="SMART" id="SM00028">
    <property type="entry name" value="TPR"/>
    <property type="match status" value="8"/>
</dbReference>
<keyword evidence="1" id="KW-0677">Repeat</keyword>
<dbReference type="Proteomes" id="UP000280792">
    <property type="component" value="Unassembled WGS sequence"/>
</dbReference>
<dbReference type="PANTHER" id="PTHR44943:SF8">
    <property type="entry name" value="TPR REPEAT-CONTAINING PROTEIN MJ0263"/>
    <property type="match status" value="1"/>
</dbReference>
<dbReference type="InterPro" id="IPR011990">
    <property type="entry name" value="TPR-like_helical_dom_sf"/>
</dbReference>
<feature type="repeat" description="TPR" evidence="3">
    <location>
        <begin position="198"/>
        <end position="231"/>
    </location>
</feature>
<proteinExistence type="predicted"/>
<keyword evidence="5" id="KW-1185">Reference proteome</keyword>
<evidence type="ECO:0008006" key="6">
    <source>
        <dbReference type="Google" id="ProtNLM"/>
    </source>
</evidence>
<organism evidence="4 5">
    <name type="scientific">Aestuariirhabdus litorea</name>
    <dbReference type="NCBI Taxonomy" id="2528527"/>
    <lineage>
        <taxon>Bacteria</taxon>
        <taxon>Pseudomonadati</taxon>
        <taxon>Pseudomonadota</taxon>
        <taxon>Gammaproteobacteria</taxon>
        <taxon>Oceanospirillales</taxon>
        <taxon>Aestuariirhabdaceae</taxon>
        <taxon>Aestuariirhabdus</taxon>
    </lineage>
</organism>
<dbReference type="InterPro" id="IPR051685">
    <property type="entry name" value="Ycf3/AcsC/BcsC/TPR_MFPF"/>
</dbReference>
<accession>A0A3P3VQ29</accession>
<dbReference type="PROSITE" id="PS50005">
    <property type="entry name" value="TPR"/>
    <property type="match status" value="3"/>
</dbReference>
<evidence type="ECO:0000256" key="2">
    <source>
        <dbReference type="ARBA" id="ARBA00022803"/>
    </source>
</evidence>
<keyword evidence="2 3" id="KW-0802">TPR repeat</keyword>
<dbReference type="Gene3D" id="1.25.40.10">
    <property type="entry name" value="Tetratricopeptide repeat domain"/>
    <property type="match status" value="2"/>
</dbReference>
<dbReference type="SUPFAM" id="SSF48452">
    <property type="entry name" value="TPR-like"/>
    <property type="match status" value="2"/>
</dbReference>
<dbReference type="EMBL" id="QWEZ01000001">
    <property type="protein sequence ID" value="RRJ83689.1"/>
    <property type="molecule type" value="Genomic_DNA"/>
</dbReference>
<comment type="caution">
    <text evidence="4">The sequence shown here is derived from an EMBL/GenBank/DDBJ whole genome shotgun (WGS) entry which is preliminary data.</text>
</comment>
<feature type="repeat" description="TPR" evidence="3">
    <location>
        <begin position="505"/>
        <end position="538"/>
    </location>
</feature>
<reference evidence="4 5" key="1">
    <citation type="submission" date="2018-08" db="EMBL/GenBank/DDBJ databases">
        <authorList>
            <person name="Khan S.A."/>
        </authorList>
    </citation>
    <scope>NUCLEOTIDE SEQUENCE [LARGE SCALE GENOMIC DNA]</scope>
    <source>
        <strain evidence="4 5">GTF-13</strain>
    </source>
</reference>
<dbReference type="Pfam" id="PF13432">
    <property type="entry name" value="TPR_16"/>
    <property type="match status" value="3"/>
</dbReference>
<evidence type="ECO:0000313" key="5">
    <source>
        <dbReference type="Proteomes" id="UP000280792"/>
    </source>
</evidence>
<name>A0A3P3VQ29_9GAMM</name>
<evidence type="ECO:0000313" key="4">
    <source>
        <dbReference type="EMBL" id="RRJ83689.1"/>
    </source>
</evidence>
<evidence type="ECO:0000256" key="3">
    <source>
        <dbReference type="PROSITE-ProRule" id="PRU00339"/>
    </source>
</evidence>
<dbReference type="InterPro" id="IPR019734">
    <property type="entry name" value="TPR_rpt"/>
</dbReference>
<gene>
    <name evidence="4" type="ORF">D0544_00785</name>
</gene>
<reference evidence="4 5" key="2">
    <citation type="submission" date="2018-12" db="EMBL/GenBank/DDBJ databases">
        <title>Simiduia agarivorans gen. nov., sp. nov., a marine, agarolytic bacterium isolated from shallow coastal water from Keelung, Taiwan.</title>
        <authorList>
            <person name="Shieh W.Y."/>
        </authorList>
    </citation>
    <scope>NUCLEOTIDE SEQUENCE [LARGE SCALE GENOMIC DNA]</scope>
    <source>
        <strain evidence="4 5">GTF-13</strain>
    </source>
</reference>
<feature type="repeat" description="TPR" evidence="3">
    <location>
        <begin position="266"/>
        <end position="299"/>
    </location>
</feature>
<dbReference type="AlphaFoldDB" id="A0A3P3VQ29"/>
<dbReference type="Pfam" id="PF14559">
    <property type="entry name" value="TPR_19"/>
    <property type="match status" value="2"/>
</dbReference>
<dbReference type="PANTHER" id="PTHR44943">
    <property type="entry name" value="CELLULOSE SYNTHASE OPERON PROTEIN C"/>
    <property type="match status" value="1"/>
</dbReference>
<evidence type="ECO:0000256" key="1">
    <source>
        <dbReference type="ARBA" id="ARBA00022737"/>
    </source>
</evidence>
<protein>
    <recommendedName>
        <fullName evidence="6">Tetratricopeptide repeat protein</fullName>
    </recommendedName>
</protein>